<comment type="subcellular location">
    <subcellularLocation>
        <location evidence="1">Endoplasmic reticulum membrane</location>
        <topology evidence="1">Multi-pass membrane protein</topology>
    </subcellularLocation>
</comment>
<feature type="domain" description="AB hydrolase-1" evidence="9">
    <location>
        <begin position="344"/>
        <end position="463"/>
    </location>
</feature>
<dbReference type="SUPFAM" id="SSF53474">
    <property type="entry name" value="alpha/beta-Hydrolases"/>
    <property type="match status" value="1"/>
</dbReference>
<proteinExistence type="predicted"/>
<dbReference type="InterPro" id="IPR008814">
    <property type="entry name" value="Swp1"/>
</dbReference>
<evidence type="ECO:0000256" key="6">
    <source>
        <dbReference type="ARBA" id="ARBA00023136"/>
    </source>
</evidence>
<dbReference type="GO" id="GO:0008250">
    <property type="term" value="C:oligosaccharyltransferase complex"/>
    <property type="evidence" value="ECO:0007669"/>
    <property type="project" value="InterPro"/>
</dbReference>
<dbReference type="AlphaFoldDB" id="A0A1T3CT44"/>
<evidence type="ECO:0000256" key="5">
    <source>
        <dbReference type="ARBA" id="ARBA00022989"/>
    </source>
</evidence>
<dbReference type="Pfam" id="PF00561">
    <property type="entry name" value="Abhydrolase_1"/>
    <property type="match status" value="1"/>
</dbReference>
<dbReference type="PANTHER" id="PTHR12640:SF0">
    <property type="entry name" value="DOLICHYL-DIPHOSPHOOLIGOSACCHARIDE--PROTEIN GLYCOSYLTRANSFERASE SUBUNIT 2"/>
    <property type="match status" value="1"/>
</dbReference>
<evidence type="ECO:0000313" key="12">
    <source>
        <dbReference type="Proteomes" id="UP000191004"/>
    </source>
</evidence>
<organism evidence="11 12">
    <name type="scientific">Trichoderma guizhouense</name>
    <dbReference type="NCBI Taxonomy" id="1491466"/>
    <lineage>
        <taxon>Eukaryota</taxon>
        <taxon>Fungi</taxon>
        <taxon>Dikarya</taxon>
        <taxon>Ascomycota</taxon>
        <taxon>Pezizomycotina</taxon>
        <taxon>Sordariomycetes</taxon>
        <taxon>Hypocreomycetidae</taxon>
        <taxon>Hypocreales</taxon>
        <taxon>Hypocreaceae</taxon>
        <taxon>Trichoderma</taxon>
    </lineage>
</organism>
<dbReference type="InterPro" id="IPR000073">
    <property type="entry name" value="AB_hydrolase_1"/>
</dbReference>
<dbReference type="InterPro" id="IPR056790">
    <property type="entry name" value="Ribophorin_II_C"/>
</dbReference>
<keyword evidence="6 7" id="KW-0472">Membrane</keyword>
<dbReference type="InterPro" id="IPR029058">
    <property type="entry name" value="AB_hydrolase_fold"/>
</dbReference>
<evidence type="ECO:0000256" key="1">
    <source>
        <dbReference type="ARBA" id="ARBA00004477"/>
    </source>
</evidence>
<name>A0A1T3CT44_9HYPO</name>
<evidence type="ECO:0000259" key="10">
    <source>
        <dbReference type="Pfam" id="PF25147"/>
    </source>
</evidence>
<keyword evidence="4" id="KW-0256">Endoplasmic reticulum</keyword>
<dbReference type="Pfam" id="PF25147">
    <property type="entry name" value="Ribophorin_II_C"/>
    <property type="match status" value="1"/>
</dbReference>
<gene>
    <name evidence="11" type="ORF">A0O28_0025300</name>
</gene>
<dbReference type="GO" id="GO:0006487">
    <property type="term" value="P:protein N-linked glycosylation"/>
    <property type="evidence" value="ECO:0007669"/>
    <property type="project" value="TreeGrafter"/>
</dbReference>
<feature type="signal peptide" evidence="8">
    <location>
        <begin position="1"/>
        <end position="18"/>
    </location>
</feature>
<dbReference type="OrthoDB" id="19657at2759"/>
<protein>
    <submittedName>
        <fullName evidence="11">Uncharacterized protein</fullName>
    </submittedName>
</protein>
<feature type="transmembrane region" description="Helical" evidence="7">
    <location>
        <begin position="248"/>
        <end position="267"/>
    </location>
</feature>
<feature type="transmembrane region" description="Helical" evidence="7">
    <location>
        <begin position="219"/>
        <end position="242"/>
    </location>
</feature>
<reference evidence="11 12" key="1">
    <citation type="submission" date="2016-04" db="EMBL/GenBank/DDBJ databases">
        <title>Multiple horizontal gene transfer events from other fungi enriched the ability of the initially mycotrophic fungus Trichoderma (Ascomycota) to feed on dead plant biomass.</title>
        <authorList>
            <person name="Atanasova L."/>
            <person name="Chenthamara K."/>
            <person name="Zhang J."/>
            <person name="Grujic M."/>
            <person name="Henrissat B."/>
            <person name="Kuo A."/>
            <person name="Aertz A."/>
            <person name="Salamov A."/>
            <person name="Lipzen A."/>
            <person name="Labutti K."/>
            <person name="Barry K."/>
            <person name="Miao Y."/>
            <person name="Rahimi M.J."/>
            <person name="Shen Q."/>
            <person name="Grigoriev I.V."/>
            <person name="Kubicek C.P."/>
            <person name="Druzhinina I.S."/>
        </authorList>
    </citation>
    <scope>NUCLEOTIDE SEQUENCE [LARGE SCALE GENOMIC DNA]</scope>
    <source>
        <strain evidence="11 12">NJAU 4742</strain>
    </source>
</reference>
<evidence type="ECO:0000256" key="2">
    <source>
        <dbReference type="ARBA" id="ARBA00022692"/>
    </source>
</evidence>
<feature type="transmembrane region" description="Helical" evidence="7">
    <location>
        <begin position="184"/>
        <end position="207"/>
    </location>
</feature>
<feature type="chain" id="PRO_5044224119" evidence="8">
    <location>
        <begin position="19"/>
        <end position="639"/>
    </location>
</feature>
<accession>A0A1T3CT44</accession>
<dbReference type="EMBL" id="LVVK01000007">
    <property type="protein sequence ID" value="OPB44212.1"/>
    <property type="molecule type" value="Genomic_DNA"/>
</dbReference>
<evidence type="ECO:0000313" key="11">
    <source>
        <dbReference type="EMBL" id="OPB44212.1"/>
    </source>
</evidence>
<keyword evidence="2 7" id="KW-0812">Transmembrane</keyword>
<dbReference type="PANTHER" id="PTHR12640">
    <property type="entry name" value="RIBOPHORIN II"/>
    <property type="match status" value="1"/>
</dbReference>
<dbReference type="PRINTS" id="PR00111">
    <property type="entry name" value="ABHYDROLASE"/>
</dbReference>
<evidence type="ECO:0000256" key="8">
    <source>
        <dbReference type="SAM" id="SignalP"/>
    </source>
</evidence>
<evidence type="ECO:0000256" key="3">
    <source>
        <dbReference type="ARBA" id="ARBA00022729"/>
    </source>
</evidence>
<comment type="caution">
    <text evidence="11">The sequence shown here is derived from an EMBL/GenBank/DDBJ whole genome shotgun (WGS) entry which is preliminary data.</text>
</comment>
<keyword evidence="12" id="KW-1185">Reference proteome</keyword>
<evidence type="ECO:0000256" key="7">
    <source>
        <dbReference type="SAM" id="Phobius"/>
    </source>
</evidence>
<dbReference type="UniPathway" id="UPA00378"/>
<feature type="domain" description="Ribophorin II C-terminal" evidence="10">
    <location>
        <begin position="174"/>
        <end position="277"/>
    </location>
</feature>
<dbReference type="Proteomes" id="UP000191004">
    <property type="component" value="Unassembled WGS sequence"/>
</dbReference>
<keyword evidence="5 7" id="KW-1133">Transmembrane helix</keyword>
<evidence type="ECO:0000256" key="4">
    <source>
        <dbReference type="ARBA" id="ARBA00022824"/>
    </source>
</evidence>
<dbReference type="Gene3D" id="3.40.50.1820">
    <property type="entry name" value="alpha/beta hydrolase"/>
    <property type="match status" value="1"/>
</dbReference>
<evidence type="ECO:0000259" key="9">
    <source>
        <dbReference type="Pfam" id="PF00561"/>
    </source>
</evidence>
<keyword evidence="3 8" id="KW-0732">Signal</keyword>
<sequence>MRFSVASTLLALATVASAASSWTFSDGTVKVLSKAGNDAVEKFSGVDRVQNTLTLGHQDKLKVTLTTKDGSTAKRPHQAFLVVKEASGLEAPFPLTVKDSGKGTVEISQKDLPVQLLLSQEPLEASLVLASFGSSKGSVTPVFDFTVKLDAATSAPSYEKPLRYGKLAEIHHIFRADPKNPPKIVSITFALAVLATVPALFIGWFALGGNFTHVQKALGNAPISHVVFFGSIVAMEGVFFLYYTQWNLFQTLPAIGAVGVAAFLSGTKALGEVQRRRLAEVFNKQQDTMTFTPPSAEETVNHPAFASVIWALEPHQQGIVEVAKGRGGPVKIAWEIHGDGPTKVLFIMGLAGIKTSWQRQTKYFGHDRSNEYSVLILDNRGMGDSDKPIARYTTSGMAADIVEVLDHVGWTAEREFHLVGLSLGGMIAQEVAYAIPTRLRSLTLMGTTAQFESGPAKSWSDAMWQRLSFVVPKSEDQSIFDTGRKLFPEDWLAAPDDAASLPSPKMTSRCGPAPGTPDGEYRTFNNNFQRFQAQELFKKRHASWFTQQGFLCQLIAAAGHRKTPQQLKTMADRVGRERILVMHGTVDNMITVPNGEKLIKHIEPGMGLIVEGMGHAPIMDRAEWLNALLEERFTAWGKL</sequence>